<name>A0A8B6DHW5_MYTGA</name>
<gene>
    <name evidence="2" type="ORF">MGAL_10B080458</name>
</gene>
<dbReference type="EMBL" id="UYJE01003381">
    <property type="protein sequence ID" value="VDI18833.1"/>
    <property type="molecule type" value="Genomic_DNA"/>
</dbReference>
<dbReference type="InterPro" id="IPR000477">
    <property type="entry name" value="RT_dom"/>
</dbReference>
<proteinExistence type="predicted"/>
<sequence length="107" mass="12503">MAALLISEAHMNAKRMKEILFLTALDTQKAFDVLNHSILLDKLFQRNIPLEIWETIYETYNDLTSRVNWTGQHGNSSPVQQRVRQGGIMSTHLYKIYIEDLLRQLED</sequence>
<evidence type="ECO:0000313" key="2">
    <source>
        <dbReference type="EMBL" id="VDI18833.1"/>
    </source>
</evidence>
<dbReference type="AlphaFoldDB" id="A0A8B6DHW5"/>
<dbReference type="PROSITE" id="PS50878">
    <property type="entry name" value="RT_POL"/>
    <property type="match status" value="1"/>
</dbReference>
<keyword evidence="3" id="KW-1185">Reference proteome</keyword>
<organism evidence="2 3">
    <name type="scientific">Mytilus galloprovincialis</name>
    <name type="common">Mediterranean mussel</name>
    <dbReference type="NCBI Taxonomy" id="29158"/>
    <lineage>
        <taxon>Eukaryota</taxon>
        <taxon>Metazoa</taxon>
        <taxon>Spiralia</taxon>
        <taxon>Lophotrochozoa</taxon>
        <taxon>Mollusca</taxon>
        <taxon>Bivalvia</taxon>
        <taxon>Autobranchia</taxon>
        <taxon>Pteriomorphia</taxon>
        <taxon>Mytilida</taxon>
        <taxon>Mytiloidea</taxon>
        <taxon>Mytilidae</taxon>
        <taxon>Mytilinae</taxon>
        <taxon>Mytilus</taxon>
    </lineage>
</organism>
<evidence type="ECO:0000259" key="1">
    <source>
        <dbReference type="PROSITE" id="PS50878"/>
    </source>
</evidence>
<dbReference type="OrthoDB" id="6255742at2759"/>
<feature type="domain" description="Reverse transcriptase" evidence="1">
    <location>
        <begin position="1"/>
        <end position="107"/>
    </location>
</feature>
<reference evidence="2" key="1">
    <citation type="submission" date="2018-11" db="EMBL/GenBank/DDBJ databases">
        <authorList>
            <person name="Alioto T."/>
            <person name="Alioto T."/>
        </authorList>
    </citation>
    <scope>NUCLEOTIDE SEQUENCE</scope>
</reference>
<accession>A0A8B6DHW5</accession>
<dbReference type="Proteomes" id="UP000596742">
    <property type="component" value="Unassembled WGS sequence"/>
</dbReference>
<evidence type="ECO:0000313" key="3">
    <source>
        <dbReference type="Proteomes" id="UP000596742"/>
    </source>
</evidence>
<protein>
    <recommendedName>
        <fullName evidence="1">Reverse transcriptase domain-containing protein</fullName>
    </recommendedName>
</protein>
<dbReference type="Pfam" id="PF00078">
    <property type="entry name" value="RVT_1"/>
    <property type="match status" value="1"/>
</dbReference>
<comment type="caution">
    <text evidence="2">The sequence shown here is derived from an EMBL/GenBank/DDBJ whole genome shotgun (WGS) entry which is preliminary data.</text>
</comment>